<dbReference type="InterPro" id="IPR018212">
    <property type="entry name" value="Na/solute_symporter_CS"/>
</dbReference>
<name>A0A4R1ESP5_9GAMM</name>
<comment type="similarity">
    <text evidence="2">Belongs to the sodium:solute symporter (SSF) (TC 2.A.21) family.</text>
</comment>
<evidence type="ECO:0000256" key="11">
    <source>
        <dbReference type="ARBA" id="ARBA00023201"/>
    </source>
</evidence>
<evidence type="ECO:0000256" key="2">
    <source>
        <dbReference type="ARBA" id="ARBA00006434"/>
    </source>
</evidence>
<keyword evidence="7 13" id="KW-1133">Transmembrane helix</keyword>
<dbReference type="RefSeq" id="WP_131907217.1">
    <property type="nucleotide sequence ID" value="NZ_BAAAFU010000007.1"/>
</dbReference>
<feature type="transmembrane region" description="Helical" evidence="13">
    <location>
        <begin position="338"/>
        <end position="355"/>
    </location>
</feature>
<protein>
    <submittedName>
        <fullName evidence="14">Na+/proline symporter</fullName>
    </submittedName>
</protein>
<comment type="catalytic activity">
    <reaction evidence="12">
        <text>L-proline(in) + Na(+)(in) = L-proline(out) + Na(+)(out)</text>
        <dbReference type="Rhea" id="RHEA:28967"/>
        <dbReference type="ChEBI" id="CHEBI:29101"/>
        <dbReference type="ChEBI" id="CHEBI:60039"/>
    </reaction>
</comment>
<dbReference type="Proteomes" id="UP000294887">
    <property type="component" value="Unassembled WGS sequence"/>
</dbReference>
<evidence type="ECO:0000256" key="13">
    <source>
        <dbReference type="SAM" id="Phobius"/>
    </source>
</evidence>
<feature type="transmembrane region" description="Helical" evidence="13">
    <location>
        <begin position="254"/>
        <end position="277"/>
    </location>
</feature>
<dbReference type="GO" id="GO:0046942">
    <property type="term" value="P:carboxylic acid transport"/>
    <property type="evidence" value="ECO:0007669"/>
    <property type="project" value="UniProtKB-ARBA"/>
</dbReference>
<evidence type="ECO:0000256" key="9">
    <source>
        <dbReference type="ARBA" id="ARBA00023065"/>
    </source>
</evidence>
<evidence type="ECO:0000256" key="6">
    <source>
        <dbReference type="ARBA" id="ARBA00022847"/>
    </source>
</evidence>
<evidence type="ECO:0000256" key="8">
    <source>
        <dbReference type="ARBA" id="ARBA00023053"/>
    </source>
</evidence>
<dbReference type="InterPro" id="IPR001734">
    <property type="entry name" value="Na/solute_symporter"/>
</dbReference>
<evidence type="ECO:0000256" key="12">
    <source>
        <dbReference type="ARBA" id="ARBA00033708"/>
    </source>
</evidence>
<organism evidence="14 15">
    <name type="scientific">Cocleimonas flava</name>
    <dbReference type="NCBI Taxonomy" id="634765"/>
    <lineage>
        <taxon>Bacteria</taxon>
        <taxon>Pseudomonadati</taxon>
        <taxon>Pseudomonadota</taxon>
        <taxon>Gammaproteobacteria</taxon>
        <taxon>Thiotrichales</taxon>
        <taxon>Thiotrichaceae</taxon>
        <taxon>Cocleimonas</taxon>
    </lineage>
</organism>
<evidence type="ECO:0000256" key="10">
    <source>
        <dbReference type="ARBA" id="ARBA00023136"/>
    </source>
</evidence>
<comment type="caution">
    <text evidence="14">The sequence shown here is derived from an EMBL/GenBank/DDBJ whole genome shotgun (WGS) entry which is preliminary data.</text>
</comment>
<feature type="transmembrane region" description="Helical" evidence="13">
    <location>
        <begin position="297"/>
        <end position="317"/>
    </location>
</feature>
<dbReference type="InterPro" id="IPR050277">
    <property type="entry name" value="Sodium:Solute_Symporter"/>
</dbReference>
<dbReference type="InterPro" id="IPR038377">
    <property type="entry name" value="Na/Glc_symporter_sf"/>
</dbReference>
<sequence length="463" mass="50660">MTPYLIGITALVLMASIVISPRIRTIEGFYRGYSETGIAPSLWTLVLSQVTTWIFARSLMTAAILGFYYGIAGALAYAAYYFSFVTGGAIINHLRFKHGYDNVQGFLSAKFGATGAGMYNFVVILRLLSEVFANLIVVGEIFGLKGSLEYFSAMLAIGVITVGYSSMGGLRASLRTDVLQSVLVIALVVILFIAMLFNPAFDLGAVFNSSPDIKSPGWVLLVVAGLQVWSYPLHDPVMMDRGFLADQETTKKSFLHAAWISIVCILMFALLGVFAGLNNLESEGMMDALTRLFGQPIMAVFSVALIISALSTLDSTFSSASKLVVKDMKLLPETMMSGRIVMVAFLIVGGLFLLWDSKDLYAAVAVSGTLSMFLLPIIVFCIWGNRDVALWPVVVTFVVTVFGGITYITESSNYTTWMFDLFGYEHKYSKLLIICITITIVGFVSFALGLKEKERNIKQRNLG</sequence>
<feature type="transmembrane region" description="Helical" evidence="13">
    <location>
        <begin position="148"/>
        <end position="166"/>
    </location>
</feature>
<dbReference type="PROSITE" id="PS00456">
    <property type="entry name" value="NA_SOLUT_SYMP_1"/>
    <property type="match status" value="1"/>
</dbReference>
<keyword evidence="15" id="KW-1185">Reference proteome</keyword>
<evidence type="ECO:0000313" key="14">
    <source>
        <dbReference type="EMBL" id="TCJ82709.1"/>
    </source>
</evidence>
<keyword evidence="6" id="KW-0769">Symport</keyword>
<evidence type="ECO:0000256" key="4">
    <source>
        <dbReference type="ARBA" id="ARBA00022475"/>
    </source>
</evidence>
<evidence type="ECO:0000256" key="1">
    <source>
        <dbReference type="ARBA" id="ARBA00004651"/>
    </source>
</evidence>
<dbReference type="PANTHER" id="PTHR48086:SF3">
    <property type="entry name" value="SODIUM_PROLINE SYMPORTER"/>
    <property type="match status" value="1"/>
</dbReference>
<dbReference type="AlphaFoldDB" id="A0A4R1ESP5"/>
<gene>
    <name evidence="14" type="ORF">EV695_3441</name>
</gene>
<feature type="transmembrane region" description="Helical" evidence="13">
    <location>
        <begin position="178"/>
        <end position="197"/>
    </location>
</feature>
<dbReference type="OrthoDB" id="1190692at2"/>
<keyword evidence="11" id="KW-0739">Sodium transport</keyword>
<reference evidence="14 15" key="1">
    <citation type="submission" date="2019-03" db="EMBL/GenBank/DDBJ databases">
        <title>Genomic Encyclopedia of Type Strains, Phase IV (KMG-IV): sequencing the most valuable type-strain genomes for metagenomic binning, comparative biology and taxonomic classification.</title>
        <authorList>
            <person name="Goeker M."/>
        </authorList>
    </citation>
    <scope>NUCLEOTIDE SEQUENCE [LARGE SCALE GENOMIC DNA]</scope>
    <source>
        <strain evidence="14 15">DSM 24830</strain>
    </source>
</reference>
<feature type="transmembrane region" description="Helical" evidence="13">
    <location>
        <begin position="6"/>
        <end position="25"/>
    </location>
</feature>
<proteinExistence type="inferred from homology"/>
<keyword evidence="8" id="KW-0915">Sodium</keyword>
<feature type="transmembrane region" description="Helical" evidence="13">
    <location>
        <begin position="37"/>
        <end position="55"/>
    </location>
</feature>
<keyword evidence="10 13" id="KW-0472">Membrane</keyword>
<dbReference type="Gene3D" id="1.20.1730.10">
    <property type="entry name" value="Sodium/glucose cotransporter"/>
    <property type="match status" value="1"/>
</dbReference>
<dbReference type="PANTHER" id="PTHR48086">
    <property type="entry name" value="SODIUM/PROLINE SYMPORTER-RELATED"/>
    <property type="match status" value="1"/>
</dbReference>
<keyword evidence="3" id="KW-0813">Transport</keyword>
<feature type="transmembrane region" description="Helical" evidence="13">
    <location>
        <begin position="111"/>
        <end position="128"/>
    </location>
</feature>
<feature type="transmembrane region" description="Helical" evidence="13">
    <location>
        <begin position="428"/>
        <end position="450"/>
    </location>
</feature>
<dbReference type="GO" id="GO:0015293">
    <property type="term" value="F:symporter activity"/>
    <property type="evidence" value="ECO:0007669"/>
    <property type="project" value="UniProtKB-KW"/>
</dbReference>
<keyword evidence="9" id="KW-0406">Ion transport</keyword>
<evidence type="ECO:0000256" key="7">
    <source>
        <dbReference type="ARBA" id="ARBA00022989"/>
    </source>
</evidence>
<feature type="transmembrane region" description="Helical" evidence="13">
    <location>
        <begin position="67"/>
        <end position="91"/>
    </location>
</feature>
<dbReference type="GO" id="GO:0005886">
    <property type="term" value="C:plasma membrane"/>
    <property type="evidence" value="ECO:0007669"/>
    <property type="project" value="UniProtKB-SubCell"/>
</dbReference>
<feature type="transmembrane region" description="Helical" evidence="13">
    <location>
        <begin position="390"/>
        <end position="408"/>
    </location>
</feature>
<dbReference type="PROSITE" id="PS50283">
    <property type="entry name" value="NA_SOLUT_SYMP_3"/>
    <property type="match status" value="1"/>
</dbReference>
<evidence type="ECO:0000313" key="15">
    <source>
        <dbReference type="Proteomes" id="UP000294887"/>
    </source>
</evidence>
<feature type="transmembrane region" description="Helical" evidence="13">
    <location>
        <begin position="217"/>
        <end position="233"/>
    </location>
</feature>
<accession>A0A4R1ESP5</accession>
<evidence type="ECO:0000256" key="5">
    <source>
        <dbReference type="ARBA" id="ARBA00022692"/>
    </source>
</evidence>
<comment type="subcellular location">
    <subcellularLocation>
        <location evidence="1">Cell membrane</location>
        <topology evidence="1">Multi-pass membrane protein</topology>
    </subcellularLocation>
</comment>
<keyword evidence="5 13" id="KW-0812">Transmembrane</keyword>
<dbReference type="GO" id="GO:0006814">
    <property type="term" value="P:sodium ion transport"/>
    <property type="evidence" value="ECO:0007669"/>
    <property type="project" value="UniProtKB-KW"/>
</dbReference>
<dbReference type="EMBL" id="SMFQ01000005">
    <property type="protein sequence ID" value="TCJ82709.1"/>
    <property type="molecule type" value="Genomic_DNA"/>
</dbReference>
<feature type="transmembrane region" description="Helical" evidence="13">
    <location>
        <begin position="361"/>
        <end position="383"/>
    </location>
</feature>
<evidence type="ECO:0000256" key="3">
    <source>
        <dbReference type="ARBA" id="ARBA00022448"/>
    </source>
</evidence>
<keyword evidence="4" id="KW-1003">Cell membrane</keyword>